<accession>A0A821VZG9</accession>
<proteinExistence type="predicted"/>
<organism evidence="3 4">
    <name type="scientific">Pieris macdunnoughi</name>
    <dbReference type="NCBI Taxonomy" id="345717"/>
    <lineage>
        <taxon>Eukaryota</taxon>
        <taxon>Metazoa</taxon>
        <taxon>Ecdysozoa</taxon>
        <taxon>Arthropoda</taxon>
        <taxon>Hexapoda</taxon>
        <taxon>Insecta</taxon>
        <taxon>Pterygota</taxon>
        <taxon>Neoptera</taxon>
        <taxon>Endopterygota</taxon>
        <taxon>Lepidoptera</taxon>
        <taxon>Glossata</taxon>
        <taxon>Ditrysia</taxon>
        <taxon>Papilionoidea</taxon>
        <taxon>Pieridae</taxon>
        <taxon>Pierinae</taxon>
        <taxon>Pieris</taxon>
    </lineage>
</organism>
<sequence>MLTEKARVPDVRIQGGFASSHIAFNLLITPVSNIFLILKRALLDFLTSKGYPQEKYKVISRWPRRDLTAESQSSTLIALELYPQETIILEER</sequence>
<evidence type="ECO:0000256" key="1">
    <source>
        <dbReference type="SAM" id="Phobius"/>
    </source>
</evidence>
<keyword evidence="4" id="KW-1185">Reference proteome</keyword>
<evidence type="ECO:0000259" key="2">
    <source>
        <dbReference type="Pfam" id="PF00789"/>
    </source>
</evidence>
<feature type="transmembrane region" description="Helical" evidence="1">
    <location>
        <begin position="20"/>
        <end position="38"/>
    </location>
</feature>
<dbReference type="InterPro" id="IPR001012">
    <property type="entry name" value="UBX_dom"/>
</dbReference>
<gene>
    <name evidence="3" type="ORF">PMACD_LOCUS12541</name>
</gene>
<dbReference type="AlphaFoldDB" id="A0A821VZG9"/>
<reference evidence="3" key="1">
    <citation type="submission" date="2021-02" db="EMBL/GenBank/DDBJ databases">
        <authorList>
            <person name="Steward A R."/>
        </authorList>
    </citation>
    <scope>NUCLEOTIDE SEQUENCE</scope>
</reference>
<feature type="domain" description="UBX" evidence="2">
    <location>
        <begin position="41"/>
        <end position="91"/>
    </location>
</feature>
<comment type="caution">
    <text evidence="3">The sequence shown here is derived from an EMBL/GenBank/DDBJ whole genome shotgun (WGS) entry which is preliminary data.</text>
</comment>
<dbReference type="Proteomes" id="UP000663880">
    <property type="component" value="Unassembled WGS sequence"/>
</dbReference>
<keyword evidence="1" id="KW-0472">Membrane</keyword>
<keyword evidence="1" id="KW-1133">Transmembrane helix</keyword>
<dbReference type="OrthoDB" id="1920064at2759"/>
<keyword evidence="1" id="KW-0812">Transmembrane</keyword>
<dbReference type="EMBL" id="CAJOBZ010000049">
    <property type="protein sequence ID" value="CAF4915501.1"/>
    <property type="molecule type" value="Genomic_DNA"/>
</dbReference>
<name>A0A821VZG9_9NEOP</name>
<dbReference type="Pfam" id="PF00789">
    <property type="entry name" value="UBX"/>
    <property type="match status" value="1"/>
</dbReference>
<evidence type="ECO:0000313" key="3">
    <source>
        <dbReference type="EMBL" id="CAF4915501.1"/>
    </source>
</evidence>
<evidence type="ECO:0000313" key="4">
    <source>
        <dbReference type="Proteomes" id="UP000663880"/>
    </source>
</evidence>
<dbReference type="Gene3D" id="3.10.20.90">
    <property type="entry name" value="Phosphatidylinositol 3-kinase Catalytic Subunit, Chain A, domain 1"/>
    <property type="match status" value="1"/>
</dbReference>
<dbReference type="SUPFAM" id="SSF54236">
    <property type="entry name" value="Ubiquitin-like"/>
    <property type="match status" value="1"/>
</dbReference>
<protein>
    <recommendedName>
        <fullName evidence="2">UBX domain-containing protein</fullName>
    </recommendedName>
</protein>
<dbReference type="InterPro" id="IPR029071">
    <property type="entry name" value="Ubiquitin-like_domsf"/>
</dbReference>